<reference evidence="2" key="1">
    <citation type="submission" date="2018-04" db="EMBL/GenBank/DDBJ databases">
        <title>Transcriptome assembly of Sipha flava.</title>
        <authorList>
            <person name="Scully E.D."/>
            <person name="Geib S.M."/>
            <person name="Palmer N.A."/>
            <person name="Koch K."/>
            <person name="Bradshaw J."/>
            <person name="Heng-Moss T."/>
            <person name="Sarath G."/>
        </authorList>
    </citation>
    <scope>NUCLEOTIDE SEQUENCE</scope>
</reference>
<keyword evidence="3" id="KW-1185">Reference proteome</keyword>
<feature type="region of interest" description="Disordered" evidence="1">
    <location>
        <begin position="129"/>
        <end position="160"/>
    </location>
</feature>
<dbReference type="EMBL" id="GGMS01003354">
    <property type="protein sequence ID" value="MBY72557.1"/>
    <property type="molecule type" value="Transcribed_RNA"/>
</dbReference>
<protein>
    <submittedName>
        <fullName evidence="4">Uncharacterized protein LOC112687321</fullName>
    </submittedName>
</protein>
<feature type="compositionally biased region" description="Basic residues" evidence="1">
    <location>
        <begin position="144"/>
        <end position="157"/>
    </location>
</feature>
<dbReference type="RefSeq" id="XP_025415745.1">
    <property type="nucleotide sequence ID" value="XM_025559960.1"/>
</dbReference>
<dbReference type="Proteomes" id="UP000694846">
    <property type="component" value="Unplaced"/>
</dbReference>
<name>A0A2S2Q497_9HEMI</name>
<dbReference type="AlphaFoldDB" id="A0A2S2Q497"/>
<accession>A0A2S2Q497</accession>
<evidence type="ECO:0000313" key="3">
    <source>
        <dbReference type="Proteomes" id="UP000694846"/>
    </source>
</evidence>
<evidence type="ECO:0000313" key="2">
    <source>
        <dbReference type="EMBL" id="MBY72557.1"/>
    </source>
</evidence>
<evidence type="ECO:0000313" key="4">
    <source>
        <dbReference type="RefSeq" id="XP_025415745.1"/>
    </source>
</evidence>
<sequence length="389" mass="44946">MRIKLNIMQLTLNKNPSTYWLHVNLDNIFQIKQLKKKIQKVLKESRDIDLCLENVPFLDEDDINAINENEEITVVVKKKNNCTKSEYFETYTQKFDTSIDYKINSINNDTSNISSDNILSTGNIKSNLENDHESSVSSVVQTVSKKRIRKRTHKKKKQVEQVEPIENNYLNTQSETSVTSFKKSSKMHKRFKLENEQGNEDNSSSGSDESLHVQREVFRCNSSSQNVVKKDDAIQPIWKKKSPLRTKVTKVPVFVRGQTCIPTNSTENISYADNGNIQNNDSNTSEDYDMLVVDWKNMNPVKISHISELQIHDLIQFKTLFMNECGEPGMSSVITARLEHIYKNTLHIQVLSGIKEFMMLNSKFNIDDENNGTQREVEFNDLFEVFKLV</sequence>
<proteinExistence type="predicted"/>
<dbReference type="OrthoDB" id="6610245at2759"/>
<organism evidence="2">
    <name type="scientific">Sipha flava</name>
    <name type="common">yellow sugarcane aphid</name>
    <dbReference type="NCBI Taxonomy" id="143950"/>
    <lineage>
        <taxon>Eukaryota</taxon>
        <taxon>Metazoa</taxon>
        <taxon>Ecdysozoa</taxon>
        <taxon>Arthropoda</taxon>
        <taxon>Hexapoda</taxon>
        <taxon>Insecta</taxon>
        <taxon>Pterygota</taxon>
        <taxon>Neoptera</taxon>
        <taxon>Paraneoptera</taxon>
        <taxon>Hemiptera</taxon>
        <taxon>Sternorrhyncha</taxon>
        <taxon>Aphidomorpha</taxon>
        <taxon>Aphidoidea</taxon>
        <taxon>Aphididae</taxon>
        <taxon>Sipha</taxon>
    </lineage>
</organism>
<reference evidence="4" key="2">
    <citation type="submission" date="2025-04" db="UniProtKB">
        <authorList>
            <consortium name="RefSeq"/>
        </authorList>
    </citation>
    <scope>IDENTIFICATION</scope>
    <source>
        <tissue evidence="4">Whole body</tissue>
    </source>
</reference>
<gene>
    <name evidence="4" type="primary">LOC112687321</name>
    <name evidence="2" type="ORF">g.182251</name>
</gene>
<dbReference type="GeneID" id="112687321"/>
<evidence type="ECO:0000256" key="1">
    <source>
        <dbReference type="SAM" id="MobiDB-lite"/>
    </source>
</evidence>